<keyword evidence="3" id="KW-0598">Phosphotransferase system</keyword>
<protein>
    <submittedName>
        <fullName evidence="6">HPr family phosphocarrier protein</fullName>
    </submittedName>
</protein>
<evidence type="ECO:0000256" key="2">
    <source>
        <dbReference type="ARBA" id="ARBA00022490"/>
    </source>
</evidence>
<dbReference type="RefSeq" id="WP_144858710.1">
    <property type="nucleotide sequence ID" value="NZ_VMTR01000052.1"/>
</dbReference>
<sequence>MAAKSATVVVEHETGLHARPASMFVQTASKFETDISVRKAGGEMEVDAKSSIAVLSLGVGPDEEIVITADGNDGEQAVERLVELVRNDFDLDT</sequence>
<dbReference type="PROSITE" id="PS51350">
    <property type="entry name" value="PTS_HPR_DOM"/>
    <property type="match status" value="1"/>
</dbReference>
<dbReference type="NCBIfam" id="TIGR01003">
    <property type="entry name" value="PTS_HPr_family"/>
    <property type="match status" value="1"/>
</dbReference>
<keyword evidence="2" id="KW-0963">Cytoplasm</keyword>
<dbReference type="Gene3D" id="3.30.1340.10">
    <property type="entry name" value="HPr-like"/>
    <property type="match status" value="1"/>
</dbReference>
<dbReference type="SUPFAM" id="SSF55594">
    <property type="entry name" value="HPr-like"/>
    <property type="match status" value="1"/>
</dbReference>
<comment type="subcellular location">
    <subcellularLocation>
        <location evidence="1">Cytoplasm</location>
    </subcellularLocation>
</comment>
<feature type="domain" description="HPr" evidence="4">
    <location>
        <begin position="1"/>
        <end position="92"/>
    </location>
</feature>
<dbReference type="InterPro" id="IPR050399">
    <property type="entry name" value="HPr"/>
</dbReference>
<evidence type="ECO:0000256" key="1">
    <source>
        <dbReference type="ARBA" id="ARBA00004496"/>
    </source>
</evidence>
<accession>A0A558GAY9</accession>
<dbReference type="InterPro" id="IPR035895">
    <property type="entry name" value="HPr-like_sf"/>
</dbReference>
<reference evidence="5" key="2">
    <citation type="submission" date="2019-12" db="EMBL/GenBank/DDBJ databases">
        <title>Haloferax alexandrinus strain pws11.</title>
        <authorList>
            <person name="Verma D.K."/>
            <person name="Gopal K."/>
            <person name="Prasad E.S."/>
        </authorList>
    </citation>
    <scope>NUCLEOTIDE SEQUENCE</scope>
    <source>
        <strain evidence="5">Pws11</strain>
    </source>
</reference>
<gene>
    <name evidence="6" type="ORF">FQA18_09215</name>
    <name evidence="5" type="ORF">GOC85_13980</name>
</gene>
<reference evidence="6 7" key="1">
    <citation type="submission" date="2019-07" db="EMBL/GenBank/DDBJ databases">
        <title>Draft genome sequence of Haloferax volcanii SS0101, isolated from salt farm in Samut Sakhon, Thailand.</title>
        <authorList>
            <person name="Wanthongcharoen S."/>
            <person name="Yamprayoonswat W."/>
            <person name="Ruangsuj P."/>
            <person name="Thongpramul N."/>
            <person name="Jumpathong W."/>
            <person name="Sittihan S."/>
            <person name="Kanjanavas P."/>
            <person name="Yasawong M."/>
        </authorList>
    </citation>
    <scope>NUCLEOTIDE SEQUENCE [LARGE SCALE GENOMIC DNA]</scope>
    <source>
        <strain evidence="6 7">SS0101</strain>
    </source>
</reference>
<dbReference type="GO" id="GO:0005737">
    <property type="term" value="C:cytoplasm"/>
    <property type="evidence" value="ECO:0007669"/>
    <property type="project" value="UniProtKB-SubCell"/>
</dbReference>
<dbReference type="Pfam" id="PF00381">
    <property type="entry name" value="PTS-HPr"/>
    <property type="match status" value="1"/>
</dbReference>
<dbReference type="Proteomes" id="UP000320212">
    <property type="component" value="Unassembled WGS sequence"/>
</dbReference>
<dbReference type="PANTHER" id="PTHR33705:SF2">
    <property type="entry name" value="PHOSPHOCARRIER PROTEIN NPR"/>
    <property type="match status" value="1"/>
</dbReference>
<evidence type="ECO:0000313" key="7">
    <source>
        <dbReference type="Proteomes" id="UP000320212"/>
    </source>
</evidence>
<dbReference type="EMBL" id="VMTR01000052">
    <property type="protein sequence ID" value="TVT94932.1"/>
    <property type="molecule type" value="Genomic_DNA"/>
</dbReference>
<evidence type="ECO:0000313" key="5">
    <source>
        <dbReference type="EMBL" id="NLV03674.1"/>
    </source>
</evidence>
<proteinExistence type="predicted"/>
<name>A0A558GAY9_HALVO</name>
<comment type="caution">
    <text evidence="6">The sequence shown here is derived from an EMBL/GenBank/DDBJ whole genome shotgun (WGS) entry which is preliminary data.</text>
</comment>
<dbReference type="GO" id="GO:0009401">
    <property type="term" value="P:phosphoenolpyruvate-dependent sugar phosphotransferase system"/>
    <property type="evidence" value="ECO:0007669"/>
    <property type="project" value="UniProtKB-KW"/>
</dbReference>
<evidence type="ECO:0000256" key="3">
    <source>
        <dbReference type="ARBA" id="ARBA00022683"/>
    </source>
</evidence>
<dbReference type="PRINTS" id="PR00107">
    <property type="entry name" value="PHOSPHOCPHPR"/>
</dbReference>
<accession>A0A847TYP2</accession>
<dbReference type="InterPro" id="IPR000032">
    <property type="entry name" value="HPr-like"/>
</dbReference>
<dbReference type="InterPro" id="IPR001020">
    <property type="entry name" value="PTS_HPr_His_P_site"/>
</dbReference>
<dbReference type="AlphaFoldDB" id="A0A558GAY9"/>
<dbReference type="Proteomes" id="UP000619835">
    <property type="component" value="Unassembled WGS sequence"/>
</dbReference>
<dbReference type="PANTHER" id="PTHR33705">
    <property type="entry name" value="PHOSPHOCARRIER PROTEIN HPR"/>
    <property type="match status" value="1"/>
</dbReference>
<dbReference type="PROSITE" id="PS00369">
    <property type="entry name" value="PTS_HPR_HIS"/>
    <property type="match status" value="1"/>
</dbReference>
<organism evidence="6 7">
    <name type="scientific">Haloferax volcanii</name>
    <name type="common">Halobacterium volcanii</name>
    <dbReference type="NCBI Taxonomy" id="2246"/>
    <lineage>
        <taxon>Archaea</taxon>
        <taxon>Methanobacteriati</taxon>
        <taxon>Methanobacteriota</taxon>
        <taxon>Stenosarchaea group</taxon>
        <taxon>Halobacteria</taxon>
        <taxon>Halobacteriales</taxon>
        <taxon>Haloferacaceae</taxon>
        <taxon>Haloferax</taxon>
    </lineage>
</organism>
<evidence type="ECO:0000259" key="4">
    <source>
        <dbReference type="PROSITE" id="PS51350"/>
    </source>
</evidence>
<evidence type="ECO:0000313" key="6">
    <source>
        <dbReference type="EMBL" id="TVT94932.1"/>
    </source>
</evidence>
<dbReference type="EMBL" id="WOWC01000001">
    <property type="protein sequence ID" value="NLV03674.1"/>
    <property type="molecule type" value="Genomic_DNA"/>
</dbReference>
<dbReference type="CDD" id="cd00367">
    <property type="entry name" value="PTS-HPr_like"/>
    <property type="match status" value="1"/>
</dbReference>